<protein>
    <submittedName>
        <fullName evidence="1">2'-5' RNA ligase</fullName>
    </submittedName>
</protein>
<evidence type="ECO:0000313" key="1">
    <source>
        <dbReference type="EMBL" id="SDL26662.1"/>
    </source>
</evidence>
<accession>A0A1G9IND1</accession>
<gene>
    <name evidence="1" type="ORF">SAMN04488514_101209</name>
</gene>
<proteinExistence type="predicted"/>
<name>A0A1G9IND1_9FLAO</name>
<reference evidence="2" key="1">
    <citation type="submission" date="2016-10" db="EMBL/GenBank/DDBJ databases">
        <authorList>
            <person name="Varghese N."/>
            <person name="Submissions S."/>
        </authorList>
    </citation>
    <scope>NUCLEOTIDE SEQUENCE [LARGE SCALE GENOMIC DNA]</scope>
    <source>
        <strain evidence="2">DSM 19886</strain>
    </source>
</reference>
<keyword evidence="2" id="KW-1185">Reference proteome</keyword>
<dbReference type="InterPro" id="IPR050580">
    <property type="entry name" value="2H_phosphoesterase_YjcG-like"/>
</dbReference>
<dbReference type="PANTHER" id="PTHR40037:SF1">
    <property type="entry name" value="PHOSPHOESTERASE SAOUHSC_00951-RELATED"/>
    <property type="match status" value="1"/>
</dbReference>
<dbReference type="PANTHER" id="PTHR40037">
    <property type="entry name" value="PHOSPHOESTERASE YJCG-RELATED"/>
    <property type="match status" value="1"/>
</dbReference>
<keyword evidence="1" id="KW-0436">Ligase</keyword>
<dbReference type="Proteomes" id="UP000199440">
    <property type="component" value="Unassembled WGS sequence"/>
</dbReference>
<evidence type="ECO:0000313" key="2">
    <source>
        <dbReference type="Proteomes" id="UP000199440"/>
    </source>
</evidence>
<dbReference type="STRING" id="192904.SAMN04488514_101209"/>
<dbReference type="InterPro" id="IPR009097">
    <property type="entry name" value="Cyclic_Pdiesterase"/>
</dbReference>
<dbReference type="Pfam" id="PF13563">
    <property type="entry name" value="2_5_RNA_ligase2"/>
    <property type="match status" value="1"/>
</dbReference>
<dbReference type="RefSeq" id="WP_176801295.1">
    <property type="nucleotide sequence ID" value="NZ_FNGV01000001.1"/>
</dbReference>
<dbReference type="SUPFAM" id="SSF55144">
    <property type="entry name" value="LigT-like"/>
    <property type="match status" value="1"/>
</dbReference>
<dbReference type="Gene3D" id="3.90.1140.10">
    <property type="entry name" value="Cyclic phosphodiesterase"/>
    <property type="match status" value="1"/>
</dbReference>
<sequence>MLFEFDSDINEYLVVVSPSETITNNVSFFKKLYHERFGRAHYINSKAHISLCHFDLLSSRESALKQEFDMYLNQLKGFEIGVSGFHGFQKNGLVYLKTEKEEIIRVQRLLTTVLRQRFHISKQIAQVLREPHITIARSNNDKQYTNSWNYFKDITYEHKFDVDRITVLRRKRTAATQKSSYKLAFEVVLGQC</sequence>
<dbReference type="GO" id="GO:0016874">
    <property type="term" value="F:ligase activity"/>
    <property type="evidence" value="ECO:0007669"/>
    <property type="project" value="UniProtKB-KW"/>
</dbReference>
<organism evidence="1 2">
    <name type="scientific">Kriegella aquimaris</name>
    <dbReference type="NCBI Taxonomy" id="192904"/>
    <lineage>
        <taxon>Bacteria</taxon>
        <taxon>Pseudomonadati</taxon>
        <taxon>Bacteroidota</taxon>
        <taxon>Flavobacteriia</taxon>
        <taxon>Flavobacteriales</taxon>
        <taxon>Flavobacteriaceae</taxon>
        <taxon>Kriegella</taxon>
    </lineage>
</organism>
<dbReference type="EMBL" id="FNGV01000001">
    <property type="protein sequence ID" value="SDL26662.1"/>
    <property type="molecule type" value="Genomic_DNA"/>
</dbReference>
<dbReference type="AlphaFoldDB" id="A0A1G9IND1"/>